<comment type="caution">
    <text evidence="4">The sequence shown here is derived from an EMBL/GenBank/DDBJ whole genome shotgun (WGS) entry which is preliminary data.</text>
</comment>
<dbReference type="GO" id="GO:0016787">
    <property type="term" value="F:hydrolase activity"/>
    <property type="evidence" value="ECO:0007669"/>
    <property type="project" value="UniProtKB-KW"/>
</dbReference>
<protein>
    <submittedName>
        <fullName evidence="4">TatD family hydrolase</fullName>
        <ecNumber evidence="4">3.1.-.-</ecNumber>
    </submittedName>
</protein>
<accession>A0ABV8QUX9</accession>
<organism evidence="4 5">
    <name type="scientific">Ferruginibacter yonginensis</name>
    <dbReference type="NCBI Taxonomy" id="1310416"/>
    <lineage>
        <taxon>Bacteria</taxon>
        <taxon>Pseudomonadati</taxon>
        <taxon>Bacteroidota</taxon>
        <taxon>Chitinophagia</taxon>
        <taxon>Chitinophagales</taxon>
        <taxon>Chitinophagaceae</taxon>
        <taxon>Ferruginibacter</taxon>
    </lineage>
</organism>
<dbReference type="Proteomes" id="UP001595907">
    <property type="component" value="Unassembled WGS sequence"/>
</dbReference>
<dbReference type="NCBIfam" id="TIGR00010">
    <property type="entry name" value="YchF/TatD family DNA exonuclease"/>
    <property type="match status" value="1"/>
</dbReference>
<dbReference type="InterPro" id="IPR001130">
    <property type="entry name" value="TatD-like"/>
</dbReference>
<comment type="similarity">
    <text evidence="1">Belongs to the metallo-dependent hydrolases superfamily. TatD-type hydrolase family.</text>
</comment>
<keyword evidence="2" id="KW-0479">Metal-binding</keyword>
<evidence type="ECO:0000313" key="4">
    <source>
        <dbReference type="EMBL" id="MFC4263483.1"/>
    </source>
</evidence>
<evidence type="ECO:0000313" key="5">
    <source>
        <dbReference type="Proteomes" id="UP001595907"/>
    </source>
</evidence>
<evidence type="ECO:0000256" key="3">
    <source>
        <dbReference type="ARBA" id="ARBA00022801"/>
    </source>
</evidence>
<dbReference type="PANTHER" id="PTHR46124:SF4">
    <property type="entry name" value="HYDROLASE TATD"/>
    <property type="match status" value="1"/>
</dbReference>
<dbReference type="InterPro" id="IPR018228">
    <property type="entry name" value="DNase_TatD-rel_CS"/>
</dbReference>
<gene>
    <name evidence="4" type="ORF">ACFOWM_11365</name>
</gene>
<dbReference type="RefSeq" id="WP_379710105.1">
    <property type="nucleotide sequence ID" value="NZ_JBHSCZ010000002.1"/>
</dbReference>
<keyword evidence="3 4" id="KW-0378">Hydrolase</keyword>
<dbReference type="SUPFAM" id="SSF51556">
    <property type="entry name" value="Metallo-dependent hydrolases"/>
    <property type="match status" value="1"/>
</dbReference>
<keyword evidence="5" id="KW-1185">Reference proteome</keyword>
<dbReference type="InterPro" id="IPR015991">
    <property type="entry name" value="TatD/YcfH-like"/>
</dbReference>
<dbReference type="PROSITE" id="PS01091">
    <property type="entry name" value="TATD_3"/>
    <property type="match status" value="1"/>
</dbReference>
<dbReference type="InterPro" id="IPR032466">
    <property type="entry name" value="Metal_Hydrolase"/>
</dbReference>
<dbReference type="EC" id="3.1.-.-" evidence="4"/>
<dbReference type="PANTHER" id="PTHR46124">
    <property type="entry name" value="D-AMINOACYL-TRNA DEACYLASE"/>
    <property type="match status" value="1"/>
</dbReference>
<sequence>MIDTHTHLYSEEFKTDQHEMIQRAIAAGVLKMMMPAIDSNYIAPMLQLQQQYPQHCFAMAGLHPCYVKENVADELLKVQTMLQQKNVVAIGETGLDFYWDTTFKAAQYQSLQQHIEWAINFKLPLILHTRNATQETIDVITAHKHPDLKGIFHCFGGSVEEAQQIIDLGFLLGIGGVLTYKNAGLDVVLKEIDMVHIVLETDAPYLAPVPKRGKRNESAYLPFVAQKLADIKEIDINDVINITTNNAEKLFKV</sequence>
<dbReference type="PIRSF" id="PIRSF005902">
    <property type="entry name" value="DNase_TatD"/>
    <property type="match status" value="1"/>
</dbReference>
<evidence type="ECO:0000256" key="2">
    <source>
        <dbReference type="ARBA" id="ARBA00022723"/>
    </source>
</evidence>
<name>A0ABV8QUX9_9BACT</name>
<evidence type="ECO:0000256" key="1">
    <source>
        <dbReference type="ARBA" id="ARBA00009275"/>
    </source>
</evidence>
<dbReference type="Gene3D" id="3.20.20.140">
    <property type="entry name" value="Metal-dependent hydrolases"/>
    <property type="match status" value="1"/>
</dbReference>
<reference evidence="5" key="1">
    <citation type="journal article" date="2019" name="Int. J. Syst. Evol. Microbiol.">
        <title>The Global Catalogue of Microorganisms (GCM) 10K type strain sequencing project: providing services to taxonomists for standard genome sequencing and annotation.</title>
        <authorList>
            <consortium name="The Broad Institute Genomics Platform"/>
            <consortium name="The Broad Institute Genome Sequencing Center for Infectious Disease"/>
            <person name="Wu L."/>
            <person name="Ma J."/>
        </authorList>
    </citation>
    <scope>NUCLEOTIDE SEQUENCE [LARGE SCALE GENOMIC DNA]</scope>
    <source>
        <strain evidence="5">CECT 8289</strain>
    </source>
</reference>
<proteinExistence type="inferred from homology"/>
<dbReference type="EMBL" id="JBHSCZ010000002">
    <property type="protein sequence ID" value="MFC4263483.1"/>
    <property type="molecule type" value="Genomic_DNA"/>
</dbReference>
<dbReference type="Pfam" id="PF01026">
    <property type="entry name" value="TatD_DNase"/>
    <property type="match status" value="1"/>
</dbReference>
<dbReference type="CDD" id="cd01310">
    <property type="entry name" value="TatD_DNAse"/>
    <property type="match status" value="1"/>
</dbReference>